<accession>A0A368GE03</accession>
<dbReference type="SUPFAM" id="SSF53098">
    <property type="entry name" value="Ribonuclease H-like"/>
    <property type="match status" value="1"/>
</dbReference>
<dbReference type="InterPro" id="IPR008906">
    <property type="entry name" value="HATC_C_dom"/>
</dbReference>
<name>A0A368GE03_ANCCA</name>
<proteinExistence type="predicted"/>
<dbReference type="Proteomes" id="UP000252519">
    <property type="component" value="Unassembled WGS sequence"/>
</dbReference>
<evidence type="ECO:0000259" key="1">
    <source>
        <dbReference type="Pfam" id="PF05699"/>
    </source>
</evidence>
<comment type="caution">
    <text evidence="2">The sequence shown here is derived from an EMBL/GenBank/DDBJ whole genome shotgun (WGS) entry which is preliminary data.</text>
</comment>
<feature type="domain" description="HAT C-terminal dimerisation" evidence="1">
    <location>
        <begin position="23"/>
        <end position="63"/>
    </location>
</feature>
<dbReference type="InterPro" id="IPR012337">
    <property type="entry name" value="RNaseH-like_sf"/>
</dbReference>
<dbReference type="EMBL" id="JOJR01000244">
    <property type="protein sequence ID" value="RCN41245.1"/>
    <property type="molecule type" value="Genomic_DNA"/>
</dbReference>
<dbReference type="AlphaFoldDB" id="A0A368GE03"/>
<evidence type="ECO:0000313" key="2">
    <source>
        <dbReference type="EMBL" id="RCN41245.1"/>
    </source>
</evidence>
<evidence type="ECO:0000313" key="3">
    <source>
        <dbReference type="Proteomes" id="UP000252519"/>
    </source>
</evidence>
<protein>
    <recommendedName>
        <fullName evidence="1">HAT C-terminal dimerisation domain-containing protein</fullName>
    </recommendedName>
</protein>
<dbReference type="Pfam" id="PF05699">
    <property type="entry name" value="Dimer_Tnp_hAT"/>
    <property type="match status" value="1"/>
</dbReference>
<sequence length="64" mass="7363">MDARAKALTKSSTSEVEQYFFHKRSLSIDPYEFWRNNVNSSKYPFLKRLAIKYISVPATSAESG</sequence>
<keyword evidence="3" id="KW-1185">Reference proteome</keyword>
<dbReference type="OrthoDB" id="5865631at2759"/>
<dbReference type="GO" id="GO:0046983">
    <property type="term" value="F:protein dimerization activity"/>
    <property type="evidence" value="ECO:0007669"/>
    <property type="project" value="InterPro"/>
</dbReference>
<organism evidence="2 3">
    <name type="scientific">Ancylostoma caninum</name>
    <name type="common">Dog hookworm</name>
    <dbReference type="NCBI Taxonomy" id="29170"/>
    <lineage>
        <taxon>Eukaryota</taxon>
        <taxon>Metazoa</taxon>
        <taxon>Ecdysozoa</taxon>
        <taxon>Nematoda</taxon>
        <taxon>Chromadorea</taxon>
        <taxon>Rhabditida</taxon>
        <taxon>Rhabditina</taxon>
        <taxon>Rhabditomorpha</taxon>
        <taxon>Strongyloidea</taxon>
        <taxon>Ancylostomatidae</taxon>
        <taxon>Ancylostomatinae</taxon>
        <taxon>Ancylostoma</taxon>
    </lineage>
</organism>
<reference evidence="2 3" key="1">
    <citation type="submission" date="2014-10" db="EMBL/GenBank/DDBJ databases">
        <title>Draft genome of the hookworm Ancylostoma caninum.</title>
        <authorList>
            <person name="Mitreva M."/>
        </authorList>
    </citation>
    <scope>NUCLEOTIDE SEQUENCE [LARGE SCALE GENOMIC DNA]</scope>
    <source>
        <strain evidence="2 3">Baltimore</strain>
    </source>
</reference>
<gene>
    <name evidence="2" type="ORF">ANCCAN_12812</name>
</gene>